<dbReference type="OrthoDB" id="1711508at2759"/>
<gene>
    <name evidence="4" type="ORF">VP01_1979g4</name>
</gene>
<accession>A0A0L6VBS5</accession>
<dbReference type="STRING" id="27349.A0A0L6VBS5"/>
<dbReference type="VEuPathDB" id="FungiDB:VP01_1979g4"/>
<dbReference type="Proteomes" id="UP000037035">
    <property type="component" value="Unassembled WGS sequence"/>
</dbReference>
<name>A0A0L6VBS5_9BASI</name>
<reference evidence="4 5" key="1">
    <citation type="submission" date="2015-08" db="EMBL/GenBank/DDBJ databases">
        <title>Next Generation Sequencing and Analysis of the Genome of Puccinia sorghi L Schw, the Causal Agent of Maize Common Rust.</title>
        <authorList>
            <person name="Rochi L."/>
            <person name="Burguener G."/>
            <person name="Darino M."/>
            <person name="Turjanski A."/>
            <person name="Kreff E."/>
            <person name="Dieguez M.J."/>
            <person name="Sacco F."/>
        </authorList>
    </citation>
    <scope>NUCLEOTIDE SEQUENCE [LARGE SCALE GENOMIC DNA]</scope>
    <source>
        <strain evidence="4 5">RO10H11247</strain>
    </source>
</reference>
<evidence type="ECO:0000256" key="2">
    <source>
        <dbReference type="SAM" id="MobiDB-lite"/>
    </source>
</evidence>
<keyword evidence="1" id="KW-0811">Translocation</keyword>
<comment type="caution">
    <text evidence="4">The sequence shown here is derived from an EMBL/GenBank/DDBJ whole genome shotgun (WGS) entry which is preliminary data.</text>
</comment>
<dbReference type="PROSITE" id="PS50969">
    <property type="entry name" value="FCP1"/>
    <property type="match status" value="1"/>
</dbReference>
<feature type="compositionally biased region" description="Basic and acidic residues" evidence="2">
    <location>
        <begin position="12"/>
        <end position="23"/>
    </location>
</feature>
<comment type="subunit">
    <text evidence="1">Component of the TIM23 complex.</text>
</comment>
<comment type="function">
    <text evidence="1">Essential component of the TIM23 complex, a complex that mediates the translocation of transit peptide-containing proteins across the mitochondrial inner membrane.</text>
</comment>
<dbReference type="Pfam" id="PF03031">
    <property type="entry name" value="NIF"/>
    <property type="match status" value="1"/>
</dbReference>
<evidence type="ECO:0000313" key="5">
    <source>
        <dbReference type="Proteomes" id="UP000037035"/>
    </source>
</evidence>
<dbReference type="InterPro" id="IPR023214">
    <property type="entry name" value="HAD_sf"/>
</dbReference>
<keyword evidence="5" id="KW-1185">Reference proteome</keyword>
<comment type="subcellular location">
    <subcellularLocation>
        <location evidence="1">Mitochondrion inner membrane</location>
        <topology evidence="1">Single-pass membrane protein</topology>
    </subcellularLocation>
</comment>
<comment type="similarity">
    <text evidence="1">Belongs to the TIM50 family.</text>
</comment>
<dbReference type="SMART" id="SM00577">
    <property type="entry name" value="CPDc"/>
    <property type="match status" value="1"/>
</dbReference>
<keyword evidence="1" id="KW-0809">Transit peptide</keyword>
<dbReference type="EMBL" id="LAVV01006813">
    <property type="protein sequence ID" value="KNZ58198.1"/>
    <property type="molecule type" value="Genomic_DNA"/>
</dbReference>
<dbReference type="InterPro" id="IPR036412">
    <property type="entry name" value="HAD-like_sf"/>
</dbReference>
<protein>
    <recommendedName>
        <fullName evidence="1">Mitochondrial import inner membrane translocase subunit TIM50</fullName>
    </recommendedName>
</protein>
<keyword evidence="1" id="KW-0496">Mitochondrion</keyword>
<dbReference type="GO" id="GO:0005744">
    <property type="term" value="C:TIM23 mitochondrial import inner membrane translocase complex"/>
    <property type="evidence" value="ECO:0007669"/>
    <property type="project" value="UniProtKB-UniRule"/>
</dbReference>
<dbReference type="InterPro" id="IPR050365">
    <property type="entry name" value="TIM50"/>
</dbReference>
<keyword evidence="1" id="KW-0653">Protein transport</keyword>
<evidence type="ECO:0000256" key="1">
    <source>
        <dbReference type="RuleBase" id="RU365079"/>
    </source>
</evidence>
<dbReference type="InterPro" id="IPR004274">
    <property type="entry name" value="FCP1_dom"/>
</dbReference>
<sequence length="307" mass="34186">MLQAAQPPAPVPEKRGGHKDQTEKLGLSISSERPSTASVKLSQPAPETETKSAVQDDAPIKPSQPPLLILDLNGCLLYREYQPGRGKTIHLRPHLHDLFQYALSPTDSQGKHEATGQKQNWEVLIWSSAQSQNVKLMCKAIEVQKRVDPAGPGRRAKKLTNQLEDISNRLDSLSIDLPKTADVKKSDPIPRHVLDIWDRSRLDLSSTDYNRKVSTTKDLRKVWDSFSWTDPESGKVFKWGAHNTVIVDDSPDKLSLQPDNLCMVDEFTGDSGDKALLELIEKLKTLRNAPNIPEAIKKLNQKATPAS</sequence>
<keyword evidence="1" id="KW-0813">Transport</keyword>
<dbReference type="AlphaFoldDB" id="A0A0L6VBS5"/>
<evidence type="ECO:0000313" key="4">
    <source>
        <dbReference type="EMBL" id="KNZ58198.1"/>
    </source>
</evidence>
<feature type="region of interest" description="Disordered" evidence="2">
    <location>
        <begin position="1"/>
        <end position="62"/>
    </location>
</feature>
<evidence type="ECO:0000259" key="3">
    <source>
        <dbReference type="PROSITE" id="PS50969"/>
    </source>
</evidence>
<dbReference type="SUPFAM" id="SSF56784">
    <property type="entry name" value="HAD-like"/>
    <property type="match status" value="1"/>
</dbReference>
<dbReference type="PANTHER" id="PTHR12210">
    <property type="entry name" value="DULLARD PROTEIN PHOSPHATASE"/>
    <property type="match status" value="1"/>
</dbReference>
<feature type="domain" description="FCP1 homology" evidence="3">
    <location>
        <begin position="61"/>
        <end position="286"/>
    </location>
</feature>
<feature type="compositionally biased region" description="Polar residues" evidence="2">
    <location>
        <begin position="28"/>
        <end position="41"/>
    </location>
</feature>
<dbReference type="GO" id="GO:0015031">
    <property type="term" value="P:protein transport"/>
    <property type="evidence" value="ECO:0007669"/>
    <property type="project" value="UniProtKB-KW"/>
</dbReference>
<organism evidence="4 5">
    <name type="scientific">Puccinia sorghi</name>
    <dbReference type="NCBI Taxonomy" id="27349"/>
    <lineage>
        <taxon>Eukaryota</taxon>
        <taxon>Fungi</taxon>
        <taxon>Dikarya</taxon>
        <taxon>Basidiomycota</taxon>
        <taxon>Pucciniomycotina</taxon>
        <taxon>Pucciniomycetes</taxon>
        <taxon>Pucciniales</taxon>
        <taxon>Pucciniaceae</taxon>
        <taxon>Puccinia</taxon>
    </lineage>
</organism>
<proteinExistence type="inferred from homology"/>
<dbReference type="Gene3D" id="3.40.50.1000">
    <property type="entry name" value="HAD superfamily/HAD-like"/>
    <property type="match status" value="1"/>
</dbReference>